<comment type="similarity">
    <text evidence="1">Belongs to the bacterial solute-binding protein 5 family.</text>
</comment>
<feature type="domain" description="Solute-binding protein family 5" evidence="5">
    <location>
        <begin position="71"/>
        <end position="437"/>
    </location>
</feature>
<dbReference type="SUPFAM" id="SSF53850">
    <property type="entry name" value="Periplasmic binding protein-like II"/>
    <property type="match status" value="1"/>
</dbReference>
<dbReference type="Pfam" id="PF00496">
    <property type="entry name" value="SBP_bac_5"/>
    <property type="match status" value="1"/>
</dbReference>
<keyword evidence="2" id="KW-0813">Transport</keyword>
<gene>
    <name evidence="6" type="primary">dppA_2</name>
    <name evidence="6" type="ORF">Mgrana_02342</name>
</gene>
<dbReference type="Gene3D" id="3.10.105.10">
    <property type="entry name" value="Dipeptide-binding Protein, Domain 3"/>
    <property type="match status" value="1"/>
</dbReference>
<feature type="chain" id="PRO_5030071840" evidence="4">
    <location>
        <begin position="22"/>
        <end position="523"/>
    </location>
</feature>
<feature type="signal peptide" evidence="4">
    <location>
        <begin position="1"/>
        <end position="21"/>
    </location>
</feature>
<dbReference type="CDD" id="cd00995">
    <property type="entry name" value="PBP2_NikA_DppA_OppA_like"/>
    <property type="match status" value="1"/>
</dbReference>
<dbReference type="GO" id="GO:0043190">
    <property type="term" value="C:ATP-binding cassette (ABC) transporter complex"/>
    <property type="evidence" value="ECO:0007669"/>
    <property type="project" value="InterPro"/>
</dbReference>
<dbReference type="InterPro" id="IPR039424">
    <property type="entry name" value="SBP_5"/>
</dbReference>
<dbReference type="PIRSF" id="PIRSF002741">
    <property type="entry name" value="MppA"/>
    <property type="match status" value="1"/>
</dbReference>
<dbReference type="PANTHER" id="PTHR30290:SF9">
    <property type="entry name" value="OLIGOPEPTIDE-BINDING PROTEIN APPA"/>
    <property type="match status" value="1"/>
</dbReference>
<dbReference type="AlphaFoldDB" id="A0A399F7Q6"/>
<keyword evidence="7" id="KW-1185">Reference proteome</keyword>
<dbReference type="Proteomes" id="UP000266178">
    <property type="component" value="Unassembled WGS sequence"/>
</dbReference>
<dbReference type="OrthoDB" id="48318at2"/>
<evidence type="ECO:0000259" key="5">
    <source>
        <dbReference type="Pfam" id="PF00496"/>
    </source>
</evidence>
<proteinExistence type="inferred from homology"/>
<organism evidence="6 7">
    <name type="scientific">Meiothermus granaticius NBRC 107808</name>
    <dbReference type="NCBI Taxonomy" id="1227551"/>
    <lineage>
        <taxon>Bacteria</taxon>
        <taxon>Thermotogati</taxon>
        <taxon>Deinococcota</taxon>
        <taxon>Deinococci</taxon>
        <taxon>Thermales</taxon>
        <taxon>Thermaceae</taxon>
        <taxon>Meiothermus</taxon>
    </lineage>
</organism>
<dbReference type="GO" id="GO:1904680">
    <property type="term" value="F:peptide transmembrane transporter activity"/>
    <property type="evidence" value="ECO:0007669"/>
    <property type="project" value="TreeGrafter"/>
</dbReference>
<dbReference type="InterPro" id="IPR000914">
    <property type="entry name" value="SBP_5_dom"/>
</dbReference>
<keyword evidence="3 4" id="KW-0732">Signal</keyword>
<reference evidence="6 7" key="1">
    <citation type="submission" date="2018-08" db="EMBL/GenBank/DDBJ databases">
        <title>Meiothermus granaticius genome AF-68 sequencing project.</title>
        <authorList>
            <person name="Da Costa M.S."/>
            <person name="Albuquerque L."/>
            <person name="Raposo P."/>
            <person name="Froufe H.J.C."/>
            <person name="Barroso C.S."/>
            <person name="Egas C."/>
        </authorList>
    </citation>
    <scope>NUCLEOTIDE SEQUENCE [LARGE SCALE GENOMIC DNA]</scope>
    <source>
        <strain evidence="6 7">AF-68</strain>
    </source>
</reference>
<evidence type="ECO:0000313" key="7">
    <source>
        <dbReference type="Proteomes" id="UP000266178"/>
    </source>
</evidence>
<dbReference type="GO" id="GO:0015833">
    <property type="term" value="P:peptide transport"/>
    <property type="evidence" value="ECO:0007669"/>
    <property type="project" value="TreeGrafter"/>
</dbReference>
<evidence type="ECO:0000256" key="2">
    <source>
        <dbReference type="ARBA" id="ARBA00022448"/>
    </source>
</evidence>
<dbReference type="GO" id="GO:0042597">
    <property type="term" value="C:periplasmic space"/>
    <property type="evidence" value="ECO:0007669"/>
    <property type="project" value="UniProtKB-ARBA"/>
</dbReference>
<evidence type="ECO:0000313" key="6">
    <source>
        <dbReference type="EMBL" id="RIH91765.1"/>
    </source>
</evidence>
<accession>A0A399F7Q6</accession>
<evidence type="ECO:0000256" key="4">
    <source>
        <dbReference type="SAM" id="SignalP"/>
    </source>
</evidence>
<dbReference type="InterPro" id="IPR030678">
    <property type="entry name" value="Peptide/Ni-bd"/>
</dbReference>
<dbReference type="Gene3D" id="3.40.190.10">
    <property type="entry name" value="Periplasmic binding protein-like II"/>
    <property type="match status" value="1"/>
</dbReference>
<dbReference type="EMBL" id="QWLB01000033">
    <property type="protein sequence ID" value="RIH91765.1"/>
    <property type="molecule type" value="Genomic_DNA"/>
</dbReference>
<evidence type="ECO:0000256" key="1">
    <source>
        <dbReference type="ARBA" id="ARBA00005695"/>
    </source>
</evidence>
<evidence type="ECO:0000256" key="3">
    <source>
        <dbReference type="ARBA" id="ARBA00022729"/>
    </source>
</evidence>
<protein>
    <submittedName>
        <fullName evidence="6">Periplasmic dipeptide transport protein</fullName>
    </submittedName>
</protein>
<dbReference type="Gene3D" id="3.90.76.10">
    <property type="entry name" value="Dipeptide-binding Protein, Domain 1"/>
    <property type="match status" value="1"/>
</dbReference>
<name>A0A399F7Q6_9DEIN</name>
<dbReference type="PANTHER" id="PTHR30290">
    <property type="entry name" value="PERIPLASMIC BINDING COMPONENT OF ABC TRANSPORTER"/>
    <property type="match status" value="1"/>
</dbReference>
<comment type="caution">
    <text evidence="6">The sequence shown here is derived from an EMBL/GenBank/DDBJ whole genome shotgun (WGS) entry which is preliminary data.</text>
</comment>
<sequence length="523" mass="58149">MDKFIKLALVLATLALGFAAAAPKQGGKLVYGRYADSLFLDPVLNDANVDIWILLNIYDTLLAPTLDGKGIKPNLAARYSLSRDGKTMTLVLRQGVKFSDGTPLTPQDVKFSLDRARDPNNGAWNSLLASIDSVGISGNNIVLTLKYPDPSLPAALATFNSAIMPQKQFMAMPGATDADKAKAFAEKPIGTGPFMLKEWKKGSSMTLVRNPYYWAKDENGIQLPYLDELRFEIVPDDNTRILKLQSGELDGAEFIPLSRVAELKANPNLNMVLFPSTEVDSVIMNNRPKLKDGSNNPLADQKVRQALNYATDKDAIIKIVTFGLAKPSKSYMSSSTPLYAPQNGYPYSLEKARALLKQAGYDKGFELSTMIVAGNADQTAIASALQQMWAPLGIKLRIDQFDAATNRAKYRANDFQMRVSKWTDDIADPSEITSYFAIYKNVESLHTGFQNKELEDLFDQSQREISEVKRAVLYQKIQKIYWDQAPILFLYEAPYPVALQKYVKGFVQIPLGNNIFVNTYLDK</sequence>